<dbReference type="Proteomes" id="UP000807342">
    <property type="component" value="Unassembled WGS sequence"/>
</dbReference>
<sequence length="107" mass="11614">MAHLVRSAKSGSDCSVSELLVGIQIAPPRFSPSGADPSLDRLDARILINSPLGADDPILSDMVANYLGYLDFTSSAPPEITLDHFVVETLKLPDRTKLVTFQFPYPL</sequence>
<comment type="caution">
    <text evidence="1">The sequence shown here is derived from an EMBL/GenBank/DDBJ whole genome shotgun (WGS) entry which is preliminary data.</text>
</comment>
<protein>
    <submittedName>
        <fullName evidence="1">Uncharacterized protein</fullName>
    </submittedName>
</protein>
<dbReference type="OrthoDB" id="3253976at2759"/>
<evidence type="ECO:0000313" key="2">
    <source>
        <dbReference type="Proteomes" id="UP000807342"/>
    </source>
</evidence>
<organism evidence="1 2">
    <name type="scientific">Macrolepiota fuliginosa MF-IS2</name>
    <dbReference type="NCBI Taxonomy" id="1400762"/>
    <lineage>
        <taxon>Eukaryota</taxon>
        <taxon>Fungi</taxon>
        <taxon>Dikarya</taxon>
        <taxon>Basidiomycota</taxon>
        <taxon>Agaricomycotina</taxon>
        <taxon>Agaricomycetes</taxon>
        <taxon>Agaricomycetidae</taxon>
        <taxon>Agaricales</taxon>
        <taxon>Agaricineae</taxon>
        <taxon>Agaricaceae</taxon>
        <taxon>Macrolepiota</taxon>
    </lineage>
</organism>
<keyword evidence="2" id="KW-1185">Reference proteome</keyword>
<dbReference type="AlphaFoldDB" id="A0A9P5X8C0"/>
<reference evidence="1" key="1">
    <citation type="submission" date="2020-11" db="EMBL/GenBank/DDBJ databases">
        <authorList>
            <consortium name="DOE Joint Genome Institute"/>
            <person name="Ahrendt S."/>
            <person name="Riley R."/>
            <person name="Andreopoulos W."/>
            <person name="Labutti K."/>
            <person name="Pangilinan J."/>
            <person name="Ruiz-Duenas F.J."/>
            <person name="Barrasa J.M."/>
            <person name="Sanchez-Garcia M."/>
            <person name="Camarero S."/>
            <person name="Miyauchi S."/>
            <person name="Serrano A."/>
            <person name="Linde D."/>
            <person name="Babiker R."/>
            <person name="Drula E."/>
            <person name="Ayuso-Fernandez I."/>
            <person name="Pacheco R."/>
            <person name="Padilla G."/>
            <person name="Ferreira P."/>
            <person name="Barriuso J."/>
            <person name="Kellner H."/>
            <person name="Castanera R."/>
            <person name="Alfaro M."/>
            <person name="Ramirez L."/>
            <person name="Pisabarro A.G."/>
            <person name="Kuo A."/>
            <person name="Tritt A."/>
            <person name="Lipzen A."/>
            <person name="He G."/>
            <person name="Yan M."/>
            <person name="Ng V."/>
            <person name="Cullen D."/>
            <person name="Martin F."/>
            <person name="Rosso M.-N."/>
            <person name="Henrissat B."/>
            <person name="Hibbett D."/>
            <person name="Martinez A.T."/>
            <person name="Grigoriev I.V."/>
        </authorList>
    </citation>
    <scope>NUCLEOTIDE SEQUENCE</scope>
    <source>
        <strain evidence="1">MF-IS2</strain>
    </source>
</reference>
<dbReference type="EMBL" id="MU151232">
    <property type="protein sequence ID" value="KAF9446703.1"/>
    <property type="molecule type" value="Genomic_DNA"/>
</dbReference>
<name>A0A9P5X8C0_9AGAR</name>
<accession>A0A9P5X8C0</accession>
<proteinExistence type="predicted"/>
<evidence type="ECO:0000313" key="1">
    <source>
        <dbReference type="EMBL" id="KAF9446703.1"/>
    </source>
</evidence>
<gene>
    <name evidence="1" type="ORF">P691DRAFT_761391</name>
</gene>